<dbReference type="Pfam" id="PF07693">
    <property type="entry name" value="KAP_NTPase"/>
    <property type="match status" value="1"/>
</dbReference>
<keyword evidence="3" id="KW-1185">Reference proteome</keyword>
<dbReference type="SUPFAM" id="SSF52540">
    <property type="entry name" value="P-loop containing nucleoside triphosphate hydrolases"/>
    <property type="match status" value="1"/>
</dbReference>
<dbReference type="InterPro" id="IPR011646">
    <property type="entry name" value="KAP_P-loop"/>
</dbReference>
<proteinExistence type="predicted"/>
<dbReference type="EMBL" id="JBHUPE010000004">
    <property type="protein sequence ID" value="MFD2903788.1"/>
    <property type="molecule type" value="Genomic_DNA"/>
</dbReference>
<dbReference type="Gene3D" id="3.40.50.300">
    <property type="entry name" value="P-loop containing nucleotide triphosphate hydrolases"/>
    <property type="match status" value="1"/>
</dbReference>
<comment type="caution">
    <text evidence="2">The sequence shown here is derived from an EMBL/GenBank/DDBJ whole genome shotgun (WGS) entry which is preliminary data.</text>
</comment>
<evidence type="ECO:0000313" key="2">
    <source>
        <dbReference type="EMBL" id="MFD2903788.1"/>
    </source>
</evidence>
<accession>A0ABW5YTX9</accession>
<reference evidence="3" key="1">
    <citation type="journal article" date="2019" name="Int. J. Syst. Evol. Microbiol.">
        <title>The Global Catalogue of Microorganisms (GCM) 10K type strain sequencing project: providing services to taxonomists for standard genome sequencing and annotation.</title>
        <authorList>
            <consortium name="The Broad Institute Genomics Platform"/>
            <consortium name="The Broad Institute Genome Sequencing Center for Infectious Disease"/>
            <person name="Wu L."/>
            <person name="Ma J."/>
        </authorList>
    </citation>
    <scope>NUCLEOTIDE SEQUENCE [LARGE SCALE GENOMIC DNA]</scope>
    <source>
        <strain evidence="3">KCTC 22209</strain>
    </source>
</reference>
<evidence type="ECO:0000259" key="1">
    <source>
        <dbReference type="Pfam" id="PF07693"/>
    </source>
</evidence>
<dbReference type="Proteomes" id="UP001597509">
    <property type="component" value="Unassembled WGS sequence"/>
</dbReference>
<organism evidence="2 3">
    <name type="scientific">Sphingobacterium anhuiense</name>
    <dbReference type="NCBI Taxonomy" id="493780"/>
    <lineage>
        <taxon>Bacteria</taxon>
        <taxon>Pseudomonadati</taxon>
        <taxon>Bacteroidota</taxon>
        <taxon>Sphingobacteriia</taxon>
        <taxon>Sphingobacteriales</taxon>
        <taxon>Sphingobacteriaceae</taxon>
        <taxon>Sphingobacterium</taxon>
    </lineage>
</organism>
<gene>
    <name evidence="2" type="ORF">ACFS6I_07635</name>
</gene>
<evidence type="ECO:0000313" key="3">
    <source>
        <dbReference type="Proteomes" id="UP001597509"/>
    </source>
</evidence>
<feature type="domain" description="KAP NTPase" evidence="1">
    <location>
        <begin position="12"/>
        <end position="204"/>
    </location>
</feature>
<dbReference type="InterPro" id="IPR027417">
    <property type="entry name" value="P-loop_NTPase"/>
</dbReference>
<protein>
    <submittedName>
        <fullName evidence="2">P-loop NTPase fold protein</fullName>
    </submittedName>
</protein>
<sequence length="667" mass="77217">MTLPVISEKMKHIYEAVHNHVTMKTNGALLVNGKWGSGKTHYFKNILFPKLEVETNTQAIIVSLYGATDKNSIANKVLFAYLDNRAGNGKLISSATIAKSIKNITEAVPFLNKYADLSKLFRTTGEDLFRFLPSKNLLICFDDLERMSDKISADDFMGLVNELVENRGYKVVIIANQKKIAEGIKFKEKTIEKTIEFKNDLSNIFDSIIAEYENAAFVQYMNSNKLFFLQSLNSKHSVKSKQDRLGTSFENIRTIKFAVEHFLKAFEIIHKNNDISLELHNRQLKGLWLFTLAISVEFKELDNISFENKKHLDEPTPSLSDIDFDDVIWDKDQNTEQHELEKEDEWAFREDFIKDYFVRIDESYRYFGQLYNLITAGITIDQVAFLAEVEEKYHIQNGAVKPAYEHLAKFLQLGYWNFTDEEFLQALTDLLVYAETGQFDDLISYINASFYLLPFHSQLNLSKDEVLEKVKNGVDIFMVGVVPSILTETQFEFATESIEIEQMKQLRDYIKEKLKTKSIQNNTDEKDRLELLFQNDLSSFVKEIFPKDLHLRSPDAPLFDQFDVNIIETSVNQWKPASIVDLARLFEVRYLEAGFADRLTEEIPFLMDLKNYLENNPNVDKVLSNRLIFDQLLPKLSKSIKKLEDYLPGPLDDYVIPAEQSLEENEE</sequence>
<name>A0ABW5YTX9_9SPHI</name>